<dbReference type="EMBL" id="JAAXPG010000002">
    <property type="protein sequence ID" value="NKY96597.1"/>
    <property type="molecule type" value="Genomic_DNA"/>
</dbReference>
<sequence length="74" mass="7979">MVELARGDRVRITRTTPYGTSVRTGQIVSDITHGGFIFAEDGAGTGAIVTDETFAEYLRTTWKVAGSQVTEVIT</sequence>
<name>A0A7X6M8I7_9ACTN</name>
<dbReference type="RefSeq" id="WP_061080733.1">
    <property type="nucleotide sequence ID" value="NZ_JAAXPG010000002.1"/>
</dbReference>
<protein>
    <submittedName>
        <fullName evidence="1">Uncharacterized protein</fullName>
    </submittedName>
</protein>
<dbReference type="Proteomes" id="UP000553209">
    <property type="component" value="Unassembled WGS sequence"/>
</dbReference>
<comment type="caution">
    <text evidence="1">The sequence shown here is derived from an EMBL/GenBank/DDBJ whole genome shotgun (WGS) entry which is preliminary data.</text>
</comment>
<reference evidence="1 2" key="1">
    <citation type="submission" date="2020-04" db="EMBL/GenBank/DDBJ databases">
        <title>MicrobeNet Type strains.</title>
        <authorList>
            <person name="Nicholson A.C."/>
        </authorList>
    </citation>
    <scope>NUCLEOTIDE SEQUENCE [LARGE SCALE GENOMIC DNA]</scope>
    <source>
        <strain evidence="1 2">ATCC 23612</strain>
    </source>
</reference>
<keyword evidence="2" id="KW-1185">Reference proteome</keyword>
<gene>
    <name evidence="1" type="ORF">HGB44_02760</name>
</gene>
<accession>A0A7X6M8I7</accession>
<dbReference type="AlphaFoldDB" id="A0A7X6M8I7"/>
<proteinExistence type="predicted"/>
<evidence type="ECO:0000313" key="1">
    <source>
        <dbReference type="EMBL" id="NKY96597.1"/>
    </source>
</evidence>
<organism evidence="1 2">
    <name type="scientific">Nocardiopsis alborubida</name>
    <dbReference type="NCBI Taxonomy" id="146802"/>
    <lineage>
        <taxon>Bacteria</taxon>
        <taxon>Bacillati</taxon>
        <taxon>Actinomycetota</taxon>
        <taxon>Actinomycetes</taxon>
        <taxon>Streptosporangiales</taxon>
        <taxon>Nocardiopsidaceae</taxon>
        <taxon>Nocardiopsis</taxon>
    </lineage>
</organism>
<evidence type="ECO:0000313" key="2">
    <source>
        <dbReference type="Proteomes" id="UP000553209"/>
    </source>
</evidence>